<dbReference type="PANTHER" id="PTHR10799">
    <property type="entry name" value="SNF2/RAD54 HELICASE FAMILY"/>
    <property type="match status" value="1"/>
</dbReference>
<name>A0AAD7N0C7_9AGAR</name>
<dbReference type="EMBL" id="JARKIB010000111">
    <property type="protein sequence ID" value="KAJ7738638.1"/>
    <property type="molecule type" value="Genomic_DNA"/>
</dbReference>
<gene>
    <name evidence="1" type="ORF">B0H16DRAFT_1729875</name>
</gene>
<accession>A0AAD7N0C7</accession>
<sequence>MRLLHPSLRLDVVAFSCLARTVLDDIHDKININLQEKAPTFYVWMEPPMVRTDAVIDESNQPDSNVFTYLLKTRAGINLQGADTVIIFDPNFNPQQVLFVSIDKEMNV</sequence>
<evidence type="ECO:0000313" key="1">
    <source>
        <dbReference type="EMBL" id="KAJ7738638.1"/>
    </source>
</evidence>
<dbReference type="AlphaFoldDB" id="A0AAD7N0C7"/>
<dbReference type="Proteomes" id="UP001215598">
    <property type="component" value="Unassembled WGS sequence"/>
</dbReference>
<proteinExistence type="predicted"/>
<keyword evidence="2" id="KW-1185">Reference proteome</keyword>
<evidence type="ECO:0000313" key="2">
    <source>
        <dbReference type="Proteomes" id="UP001215598"/>
    </source>
</evidence>
<comment type="caution">
    <text evidence="1">The sequence shown here is derived from an EMBL/GenBank/DDBJ whole genome shotgun (WGS) entry which is preliminary data.</text>
</comment>
<dbReference type="Gene3D" id="3.40.50.300">
    <property type="entry name" value="P-loop containing nucleotide triphosphate hydrolases"/>
    <property type="match status" value="1"/>
</dbReference>
<dbReference type="InterPro" id="IPR027417">
    <property type="entry name" value="P-loop_NTPase"/>
</dbReference>
<dbReference type="SUPFAM" id="SSF52540">
    <property type="entry name" value="P-loop containing nucleoside triphosphate hydrolases"/>
    <property type="match status" value="1"/>
</dbReference>
<reference evidence="1" key="1">
    <citation type="submission" date="2023-03" db="EMBL/GenBank/DDBJ databases">
        <title>Massive genome expansion in bonnet fungi (Mycena s.s.) driven by repeated elements and novel gene families across ecological guilds.</title>
        <authorList>
            <consortium name="Lawrence Berkeley National Laboratory"/>
            <person name="Harder C.B."/>
            <person name="Miyauchi S."/>
            <person name="Viragh M."/>
            <person name="Kuo A."/>
            <person name="Thoen E."/>
            <person name="Andreopoulos B."/>
            <person name="Lu D."/>
            <person name="Skrede I."/>
            <person name="Drula E."/>
            <person name="Henrissat B."/>
            <person name="Morin E."/>
            <person name="Kohler A."/>
            <person name="Barry K."/>
            <person name="LaButti K."/>
            <person name="Morin E."/>
            <person name="Salamov A."/>
            <person name="Lipzen A."/>
            <person name="Mereny Z."/>
            <person name="Hegedus B."/>
            <person name="Baldrian P."/>
            <person name="Stursova M."/>
            <person name="Weitz H."/>
            <person name="Taylor A."/>
            <person name="Grigoriev I.V."/>
            <person name="Nagy L.G."/>
            <person name="Martin F."/>
            <person name="Kauserud H."/>
        </authorList>
    </citation>
    <scope>NUCLEOTIDE SEQUENCE</scope>
    <source>
        <strain evidence="1">CBHHK182m</strain>
    </source>
</reference>
<protein>
    <submittedName>
        <fullName evidence="1">Uncharacterized protein</fullName>
    </submittedName>
</protein>
<organism evidence="1 2">
    <name type="scientific">Mycena metata</name>
    <dbReference type="NCBI Taxonomy" id="1033252"/>
    <lineage>
        <taxon>Eukaryota</taxon>
        <taxon>Fungi</taxon>
        <taxon>Dikarya</taxon>
        <taxon>Basidiomycota</taxon>
        <taxon>Agaricomycotina</taxon>
        <taxon>Agaricomycetes</taxon>
        <taxon>Agaricomycetidae</taxon>
        <taxon>Agaricales</taxon>
        <taxon>Marasmiineae</taxon>
        <taxon>Mycenaceae</taxon>
        <taxon>Mycena</taxon>
    </lineage>
</organism>